<name>A0ABY4ESW4_9BACI</name>
<evidence type="ECO:0000256" key="9">
    <source>
        <dbReference type="RuleBase" id="RU365015"/>
    </source>
</evidence>
<dbReference type="RefSeq" id="WP_244711807.1">
    <property type="nucleotide sequence ID" value="NZ_CP095073.1"/>
</dbReference>
<dbReference type="SUPFAM" id="SSF75005">
    <property type="entry name" value="Arabinanase/levansucrase/invertase"/>
    <property type="match status" value="1"/>
</dbReference>
<dbReference type="EMBL" id="CP095073">
    <property type="protein sequence ID" value="UOQ45236.1"/>
    <property type="molecule type" value="Genomic_DNA"/>
</dbReference>
<comment type="similarity">
    <text evidence="2 8">Belongs to the glycosyl hydrolase 32 family.</text>
</comment>
<dbReference type="SUPFAM" id="SSF49899">
    <property type="entry name" value="Concanavalin A-like lectins/glucanases"/>
    <property type="match status" value="1"/>
</dbReference>
<feature type="domain" description="Glycosyl hydrolase family 32 C-terminal" evidence="11">
    <location>
        <begin position="343"/>
        <end position="468"/>
    </location>
</feature>
<proteinExistence type="inferred from homology"/>
<evidence type="ECO:0000313" key="13">
    <source>
        <dbReference type="Proteomes" id="UP000831787"/>
    </source>
</evidence>
<evidence type="ECO:0000256" key="2">
    <source>
        <dbReference type="ARBA" id="ARBA00009902"/>
    </source>
</evidence>
<dbReference type="Pfam" id="PF08244">
    <property type="entry name" value="Glyco_hydro_32C"/>
    <property type="match status" value="1"/>
</dbReference>
<dbReference type="InterPro" id="IPR013148">
    <property type="entry name" value="Glyco_hydro_32_N"/>
</dbReference>
<dbReference type="Gene3D" id="2.60.120.560">
    <property type="entry name" value="Exo-inulinase, domain 1"/>
    <property type="match status" value="1"/>
</dbReference>
<dbReference type="InterPro" id="IPR023296">
    <property type="entry name" value="Glyco_hydro_beta-prop_sf"/>
</dbReference>
<evidence type="ECO:0000256" key="1">
    <source>
        <dbReference type="ARBA" id="ARBA00004914"/>
    </source>
</evidence>
<comment type="catalytic activity">
    <reaction evidence="8">
        <text>Hydrolysis of terminal non-reducing beta-D-fructofuranoside residues in beta-D-fructofuranosides.</text>
        <dbReference type="EC" id="3.2.1.26"/>
    </reaction>
</comment>
<evidence type="ECO:0000313" key="12">
    <source>
        <dbReference type="EMBL" id="UOQ45236.1"/>
    </source>
</evidence>
<dbReference type="Proteomes" id="UP000831787">
    <property type="component" value="Chromosome"/>
</dbReference>
<dbReference type="InterPro" id="IPR001362">
    <property type="entry name" value="Glyco_hydro_32"/>
</dbReference>
<evidence type="ECO:0000259" key="10">
    <source>
        <dbReference type="Pfam" id="PF00251"/>
    </source>
</evidence>
<dbReference type="InterPro" id="IPR013320">
    <property type="entry name" value="ConA-like_dom_sf"/>
</dbReference>
<dbReference type="PROSITE" id="PS00609">
    <property type="entry name" value="GLYCOSYL_HYDROL_F32"/>
    <property type="match status" value="1"/>
</dbReference>
<protein>
    <recommendedName>
        <fullName evidence="4 8">Sucrose-6-phosphate hydrolase</fullName>
        <ecNumber evidence="3 8">3.2.1.26</ecNumber>
    </recommendedName>
    <alternativeName>
        <fullName evidence="7 9">Invertase</fullName>
    </alternativeName>
</protein>
<keyword evidence="5 8" id="KW-0378">Hydrolase</keyword>
<organism evidence="12 13">
    <name type="scientific">Halobacillus salinarum</name>
    <dbReference type="NCBI Taxonomy" id="2932257"/>
    <lineage>
        <taxon>Bacteria</taxon>
        <taxon>Bacillati</taxon>
        <taxon>Bacillota</taxon>
        <taxon>Bacilli</taxon>
        <taxon>Bacillales</taxon>
        <taxon>Bacillaceae</taxon>
        <taxon>Halobacillus</taxon>
    </lineage>
</organism>
<dbReference type="InterPro" id="IPR013189">
    <property type="entry name" value="Glyco_hydro_32_C"/>
</dbReference>
<dbReference type="SMART" id="SM00640">
    <property type="entry name" value="Glyco_32"/>
    <property type="match status" value="1"/>
</dbReference>
<gene>
    <name evidence="12" type="ORF">MUN89_04610</name>
</gene>
<evidence type="ECO:0000259" key="11">
    <source>
        <dbReference type="Pfam" id="PF08244"/>
    </source>
</evidence>
<keyword evidence="9" id="KW-0119">Carbohydrate metabolism</keyword>
<dbReference type="InterPro" id="IPR051214">
    <property type="entry name" value="GH32_Enzymes"/>
</dbReference>
<evidence type="ECO:0000256" key="4">
    <source>
        <dbReference type="ARBA" id="ARBA00019623"/>
    </source>
</evidence>
<keyword evidence="9" id="KW-0963">Cytoplasm</keyword>
<comment type="subcellular location">
    <subcellularLocation>
        <location evidence="9">Cytoplasm</location>
    </subcellularLocation>
</comment>
<evidence type="ECO:0000256" key="8">
    <source>
        <dbReference type="RuleBase" id="RU362110"/>
    </source>
</evidence>
<evidence type="ECO:0000256" key="5">
    <source>
        <dbReference type="ARBA" id="ARBA00022801"/>
    </source>
</evidence>
<dbReference type="InterPro" id="IPR018053">
    <property type="entry name" value="Glyco_hydro_32_AS"/>
</dbReference>
<dbReference type="GO" id="GO:0004564">
    <property type="term" value="F:beta-fructofuranosidase activity"/>
    <property type="evidence" value="ECO:0007669"/>
    <property type="project" value="UniProtKB-EC"/>
</dbReference>
<dbReference type="PANTHER" id="PTHR43101:SF1">
    <property type="entry name" value="BETA-FRUCTOSIDASE"/>
    <property type="match status" value="1"/>
</dbReference>
<reference evidence="12 13" key="1">
    <citation type="submission" date="2022-04" db="EMBL/GenBank/DDBJ databases">
        <title>Halobacillus sp. isolated from saltern.</title>
        <authorList>
            <person name="Won M."/>
            <person name="Lee C.-M."/>
            <person name="Woen H.-Y."/>
            <person name="Kwon S.-W."/>
        </authorList>
    </citation>
    <scope>NUCLEOTIDE SEQUENCE [LARGE SCALE GENOMIC DNA]</scope>
    <source>
        <strain evidence="12 13">SSBR10-3</strain>
    </source>
</reference>
<dbReference type="CDD" id="cd18623">
    <property type="entry name" value="GH32_ScrB-like"/>
    <property type="match status" value="1"/>
</dbReference>
<evidence type="ECO:0000256" key="6">
    <source>
        <dbReference type="ARBA" id="ARBA00023295"/>
    </source>
</evidence>
<evidence type="ECO:0000256" key="7">
    <source>
        <dbReference type="ARBA" id="ARBA00033367"/>
    </source>
</evidence>
<dbReference type="NCBIfam" id="TIGR01322">
    <property type="entry name" value="scrB_fam"/>
    <property type="match status" value="1"/>
</dbReference>
<evidence type="ECO:0000256" key="3">
    <source>
        <dbReference type="ARBA" id="ARBA00012758"/>
    </source>
</evidence>
<sequence length="487" mass="56467">MQHRDNELRSLAWEEVKKQKEKVESDPYRLNFHHMPPAGLLNDPNGFVQWNGTYHLFYQWMPFKTGHGAKFWGHYSSKDLVHWQHEKIALAPSDWFDKDGCYSGSAVVHEDQLYLFYTGNVKNEAGERETYQCLAVSEDGVNFEKKGVVARLPEGYTAHFRDPKVWKRGDHWYMIVGAQTEDLQGKVVLFQSENLMDWVFLGKIAGSGEHNLGEFGYMWECPDLFDIDGEDILIASPQGLEPEGMDYANVYQSGYFIGDLDYDRPQYTHGSFTELDRGFEFYAPQTTEDDLGRRILFGWMGVPDQYEADHPTVANQWIHCLTMPRQLTLLNGKLTQHPLKEYEAMRGPVLLHSSISIENDQKAVRGIEGRSMELSIELEQVDDQFAIEFYQYAALSYKKRDQILTLSRPHFQDKSRTEFRRVKLEDDLTQLRIFVDTSSLEIFVNNGEEVFTSRIFPQPEVKDLLFTSLGCTSFSIEQWPLSGFIYQ</sequence>
<dbReference type="InterPro" id="IPR006232">
    <property type="entry name" value="Suc6P_hydrolase"/>
</dbReference>
<accession>A0ABY4ESW4</accession>
<dbReference type="Gene3D" id="2.115.10.20">
    <property type="entry name" value="Glycosyl hydrolase domain, family 43"/>
    <property type="match status" value="1"/>
</dbReference>
<dbReference type="Pfam" id="PF00251">
    <property type="entry name" value="Glyco_hydro_32N"/>
    <property type="match status" value="1"/>
</dbReference>
<dbReference type="EC" id="3.2.1.26" evidence="3 8"/>
<dbReference type="PANTHER" id="PTHR43101">
    <property type="entry name" value="BETA-FRUCTOSIDASE"/>
    <property type="match status" value="1"/>
</dbReference>
<comment type="function">
    <text evidence="9">Enables the bacterium to metabolize sucrose as a sole carbon source.</text>
</comment>
<feature type="domain" description="Glycosyl hydrolase family 32 N-terminal" evidence="10">
    <location>
        <begin position="33"/>
        <end position="338"/>
    </location>
</feature>
<keyword evidence="6 8" id="KW-0326">Glycosidase</keyword>
<keyword evidence="13" id="KW-1185">Reference proteome</keyword>
<comment type="pathway">
    <text evidence="1 9">Glycan biosynthesis; sucrose metabolism.</text>
</comment>